<evidence type="ECO:0000256" key="4">
    <source>
        <dbReference type="PIRSR" id="PIRSR000185-1"/>
    </source>
</evidence>
<feature type="binding site" evidence="5">
    <location>
        <position position="371"/>
    </location>
    <ligand>
        <name>substrate</name>
    </ligand>
</feature>
<feature type="binding site" evidence="5">
    <location>
        <position position="243"/>
    </location>
    <ligand>
        <name>NAD(+)</name>
        <dbReference type="ChEBI" id="CHEBI:57540"/>
    </ligand>
</feature>
<evidence type="ECO:0000256" key="1">
    <source>
        <dbReference type="ARBA" id="ARBA00006382"/>
    </source>
</evidence>
<dbReference type="SUPFAM" id="SSF53223">
    <property type="entry name" value="Aminoacid dehydrogenase-like, N-terminal domain"/>
    <property type="match status" value="1"/>
</dbReference>
<dbReference type="SMART" id="SM00839">
    <property type="entry name" value="ELFV_dehydrog"/>
    <property type="match status" value="1"/>
</dbReference>
<dbReference type="GO" id="GO:0000166">
    <property type="term" value="F:nucleotide binding"/>
    <property type="evidence" value="ECO:0007669"/>
    <property type="project" value="UniProtKB-KW"/>
</dbReference>
<evidence type="ECO:0000256" key="2">
    <source>
        <dbReference type="ARBA" id="ARBA00023002"/>
    </source>
</evidence>
<dbReference type="EMBL" id="CP019239">
    <property type="protein sequence ID" value="APW43510.1"/>
    <property type="molecule type" value="Genomic_DNA"/>
</dbReference>
<feature type="domain" description="Glutamate/phenylalanine/leucine/valine/L-tryptophan dehydrogenase C-terminal" evidence="8">
    <location>
        <begin position="205"/>
        <end position="435"/>
    </location>
</feature>
<dbReference type="InterPro" id="IPR036291">
    <property type="entry name" value="NAD(P)-bd_dom_sf"/>
</dbReference>
<name>A0A1P8KBW3_9BURK</name>
<gene>
    <name evidence="9" type="ORF">RS694_13865</name>
</gene>
<dbReference type="Pfam" id="PF00208">
    <property type="entry name" value="ELFV_dehydrog"/>
    <property type="match status" value="1"/>
</dbReference>
<dbReference type="Proteomes" id="UP000186110">
    <property type="component" value="Chromosome"/>
</dbReference>
<evidence type="ECO:0000256" key="6">
    <source>
        <dbReference type="PIRSR" id="PIRSR000185-3"/>
    </source>
</evidence>
<reference evidence="9 10" key="1">
    <citation type="submission" date="2017-01" db="EMBL/GenBank/DDBJ databases">
        <authorList>
            <person name="Mah S.A."/>
            <person name="Swanson W.J."/>
            <person name="Moy G.W."/>
            <person name="Vacquier V.D."/>
        </authorList>
    </citation>
    <scope>NUCLEOTIDE SEQUENCE [LARGE SCALE GENOMIC DNA]</scope>
    <source>
        <strain evidence="9 10">DSM 22694</strain>
    </source>
</reference>
<evidence type="ECO:0000313" key="9">
    <source>
        <dbReference type="EMBL" id="APW43510.1"/>
    </source>
</evidence>
<feature type="binding site" evidence="5">
    <location>
        <position position="116"/>
    </location>
    <ligand>
        <name>substrate</name>
    </ligand>
</feature>
<accession>A0A1P8KBW3</accession>
<keyword evidence="10" id="KW-1185">Reference proteome</keyword>
<evidence type="ECO:0000256" key="3">
    <source>
        <dbReference type="PIRNR" id="PIRNR000185"/>
    </source>
</evidence>
<evidence type="ECO:0000256" key="7">
    <source>
        <dbReference type="RuleBase" id="RU004417"/>
    </source>
</evidence>
<evidence type="ECO:0000256" key="5">
    <source>
        <dbReference type="PIRSR" id="PIRSR000185-2"/>
    </source>
</evidence>
<dbReference type="PIRSF" id="PIRSF000185">
    <property type="entry name" value="Glu_DH"/>
    <property type="match status" value="1"/>
</dbReference>
<feature type="site" description="Important for catalysis" evidence="6">
    <location>
        <position position="168"/>
    </location>
</feature>
<keyword evidence="5" id="KW-0520">NAD</keyword>
<dbReference type="AlphaFoldDB" id="A0A1P8KBW3"/>
<feature type="binding site" evidence="5">
    <location>
        <position position="92"/>
    </location>
    <ligand>
        <name>substrate</name>
    </ligand>
</feature>
<proteinExistence type="inferred from homology"/>
<dbReference type="Gene3D" id="3.40.50.720">
    <property type="entry name" value="NAD(P)-binding Rossmann-like Domain"/>
    <property type="match status" value="1"/>
</dbReference>
<dbReference type="InterPro" id="IPR006095">
    <property type="entry name" value="Glu/Leu/Phe/Val/Trp_DH"/>
</dbReference>
<dbReference type="Pfam" id="PF02812">
    <property type="entry name" value="ELFV_dehydrog_N"/>
    <property type="match status" value="1"/>
</dbReference>
<feature type="binding site" evidence="5">
    <location>
        <position position="212"/>
    </location>
    <ligand>
        <name>NAD(+)</name>
        <dbReference type="ChEBI" id="CHEBI:57540"/>
    </ligand>
</feature>
<dbReference type="PANTHER" id="PTHR11606">
    <property type="entry name" value="GLUTAMATE DEHYDROGENASE"/>
    <property type="match status" value="1"/>
</dbReference>
<dbReference type="InterPro" id="IPR006096">
    <property type="entry name" value="Glu/Leu/Phe/Val/Trp_DH_C"/>
</dbReference>
<dbReference type="CDD" id="cd01076">
    <property type="entry name" value="NAD_bind_1_Glu_DH"/>
    <property type="match status" value="1"/>
</dbReference>
<dbReference type="FunFam" id="3.40.50.10860:FF:000003">
    <property type="entry name" value="Glutamate dehydrogenase"/>
    <property type="match status" value="1"/>
</dbReference>
<dbReference type="KEGG" id="rsb:RS694_13865"/>
<dbReference type="InterPro" id="IPR033922">
    <property type="entry name" value="NAD_bind_Glu_DH"/>
</dbReference>
<dbReference type="InterPro" id="IPR006097">
    <property type="entry name" value="Glu/Leu/Phe/Val/Trp_DH_dimer"/>
</dbReference>
<evidence type="ECO:0000259" key="8">
    <source>
        <dbReference type="SMART" id="SM00839"/>
    </source>
</evidence>
<sequence>MSQPNGATPYANPYNHALPSYLQADNLGPWGIYLQQVDRVIPYLGHLARWAETLKRPKRALVVDVPIQLDNGTVAHFEGYRVQHNTSRGPGKGGVRFHQDVTMSEVMALSAWMSIKNAAVNVPYGGAKGGIRVDPKTLSMGELERMTRRYTSEIGIIIGPTKDIPAPDVNTNEQIMAWMMDTYSMNEGATATGVVTGKPVDLGGSLGRREATGRGVYTVGVEAAQHIGLDIATARVAVQGFGNVGGIAGKLFAQAGAKVVAVQDHGGTIYREAGLDVPNLLAHVAANGTVAGFAGAEVIANDAFWDVDCDILIPAALEGQITAANAGRIKARLVIEGANGPTTPAADDILQERNILVLPDVIANAGGVTVSYFEWVQDFSSFFWSEDEINARLVRIMKEAFAGVWSVAQDNKVSLRTATFIVACKRILHARELRGLYP</sequence>
<protein>
    <recommendedName>
        <fullName evidence="3">Glutamate dehydrogenase</fullName>
    </recommendedName>
</protein>
<keyword evidence="2 3" id="KW-0560">Oxidoreductase</keyword>
<comment type="similarity">
    <text evidence="1 3 7">Belongs to the Glu/Leu/Phe/Val dehydrogenases family.</text>
</comment>
<dbReference type="GO" id="GO:0004352">
    <property type="term" value="F:glutamate dehydrogenase (NAD+) activity"/>
    <property type="evidence" value="ECO:0007669"/>
    <property type="project" value="TreeGrafter"/>
</dbReference>
<dbReference type="Gene3D" id="1.10.8.1210">
    <property type="match status" value="1"/>
</dbReference>
<dbReference type="GO" id="GO:0006538">
    <property type="term" value="P:L-glutamate catabolic process"/>
    <property type="evidence" value="ECO:0007669"/>
    <property type="project" value="TreeGrafter"/>
</dbReference>
<dbReference type="STRING" id="1484693.RS694_13865"/>
<dbReference type="InterPro" id="IPR046346">
    <property type="entry name" value="Aminoacid_DH-like_N_sf"/>
</dbReference>
<dbReference type="InterPro" id="IPR033524">
    <property type="entry name" value="Glu/Leu/Phe/Val_DH_AS"/>
</dbReference>
<dbReference type="SUPFAM" id="SSF51735">
    <property type="entry name" value="NAD(P)-binding Rossmann-fold domains"/>
    <property type="match status" value="1"/>
</dbReference>
<evidence type="ECO:0000313" key="10">
    <source>
        <dbReference type="Proteomes" id="UP000186110"/>
    </source>
</evidence>
<dbReference type="PRINTS" id="PR00082">
    <property type="entry name" value="GLFDHDRGNASE"/>
</dbReference>
<dbReference type="RefSeq" id="WP_029708578.1">
    <property type="nucleotide sequence ID" value="NZ_CP019239.1"/>
</dbReference>
<feature type="active site" description="Proton donor" evidence="4">
    <location>
        <position position="128"/>
    </location>
</feature>
<dbReference type="PANTHER" id="PTHR11606:SF13">
    <property type="entry name" value="GLUTAMATE DEHYDROGENASE 1, MITOCHONDRIAL"/>
    <property type="match status" value="1"/>
</dbReference>
<dbReference type="PROSITE" id="PS00074">
    <property type="entry name" value="GLFV_DEHYDROGENASE"/>
    <property type="match status" value="1"/>
</dbReference>
<organism evidence="9 10">
    <name type="scientific">Rhodoferax saidenbachensis</name>
    <dbReference type="NCBI Taxonomy" id="1484693"/>
    <lineage>
        <taxon>Bacteria</taxon>
        <taxon>Pseudomonadati</taxon>
        <taxon>Pseudomonadota</taxon>
        <taxon>Betaproteobacteria</taxon>
        <taxon>Burkholderiales</taxon>
        <taxon>Comamonadaceae</taxon>
        <taxon>Rhodoferax</taxon>
    </lineage>
</organism>
<dbReference type="Gene3D" id="3.40.50.10860">
    <property type="entry name" value="Leucine Dehydrogenase, chain A, domain 1"/>
    <property type="match status" value="1"/>
</dbReference>
<dbReference type="eggNOG" id="COG0334">
    <property type="taxonomic scope" value="Bacteria"/>
</dbReference>
<keyword evidence="5" id="KW-0547">Nucleotide-binding</keyword>
<dbReference type="InterPro" id="IPR014362">
    <property type="entry name" value="Glu_DH"/>
</dbReference>